<sequence>MRILKVEPGKAPYAKEMEEGLKAIQREVEGLFQPLSMGDGVVLCCNDEGKLNGMQPNRRLGDDIICGPFFLAGDDHAGGFCSLTEEQIQRYTQMFQEPEQFTGQEPELKPYMELYMW</sequence>
<feature type="domain" description="DUF3846" evidence="1">
    <location>
        <begin position="1"/>
        <end position="96"/>
    </location>
</feature>
<name>A0AAE3AF76_9FIRM</name>
<comment type="caution">
    <text evidence="2">The sequence shown here is derived from an EMBL/GenBank/DDBJ whole genome shotgun (WGS) entry which is preliminary data.</text>
</comment>
<reference evidence="2" key="1">
    <citation type="submission" date="2021-10" db="EMBL/GenBank/DDBJ databases">
        <title>Anaerobic single-cell dispensing facilitates the cultivation of human gut bacteria.</title>
        <authorList>
            <person name="Afrizal A."/>
        </authorList>
    </citation>
    <scope>NUCLEOTIDE SEQUENCE</scope>
    <source>
        <strain evidence="2">CLA-AA-H272</strain>
    </source>
</reference>
<dbReference type="InterPro" id="IPR024559">
    <property type="entry name" value="DUF3846"/>
</dbReference>
<evidence type="ECO:0000259" key="1">
    <source>
        <dbReference type="Pfam" id="PF12957"/>
    </source>
</evidence>
<dbReference type="Proteomes" id="UP001199319">
    <property type="component" value="Unassembled WGS sequence"/>
</dbReference>
<dbReference type="RefSeq" id="WP_302928144.1">
    <property type="nucleotide sequence ID" value="NZ_JAJEPW010000009.1"/>
</dbReference>
<organism evidence="2 3">
    <name type="scientific">Brotocaccenecus cirricatena</name>
    <dbReference type="NCBI Taxonomy" id="3064195"/>
    <lineage>
        <taxon>Bacteria</taxon>
        <taxon>Bacillati</taxon>
        <taxon>Bacillota</taxon>
        <taxon>Clostridia</taxon>
        <taxon>Eubacteriales</taxon>
        <taxon>Oscillospiraceae</taxon>
        <taxon>Brotocaccenecus</taxon>
    </lineage>
</organism>
<protein>
    <submittedName>
        <fullName evidence="2">DUF3846 domain-containing protein</fullName>
    </submittedName>
</protein>
<dbReference type="AlphaFoldDB" id="A0AAE3AF76"/>
<evidence type="ECO:0000313" key="3">
    <source>
        <dbReference type="Proteomes" id="UP001199319"/>
    </source>
</evidence>
<keyword evidence="3" id="KW-1185">Reference proteome</keyword>
<evidence type="ECO:0000313" key="2">
    <source>
        <dbReference type="EMBL" id="MCC2128843.1"/>
    </source>
</evidence>
<dbReference type="Pfam" id="PF12957">
    <property type="entry name" value="DUF3846"/>
    <property type="match status" value="1"/>
</dbReference>
<proteinExistence type="predicted"/>
<dbReference type="EMBL" id="JAJEPW010000009">
    <property type="protein sequence ID" value="MCC2128843.1"/>
    <property type="molecule type" value="Genomic_DNA"/>
</dbReference>
<gene>
    <name evidence="2" type="ORF">LKD37_04805</name>
</gene>
<accession>A0AAE3AF76</accession>